<comment type="caution">
    <text evidence="11">The sequence shown here is derived from an EMBL/GenBank/DDBJ whole genome shotgun (WGS) entry which is preliminary data.</text>
</comment>
<dbReference type="SUPFAM" id="SSF50978">
    <property type="entry name" value="WD40 repeat-like"/>
    <property type="match status" value="1"/>
</dbReference>
<keyword evidence="11" id="KW-0378">Hydrolase</keyword>
<keyword evidence="8" id="KW-0906">Nuclear pore complex</keyword>
<keyword evidence="4 10" id="KW-0853">WD repeat</keyword>
<evidence type="ECO:0000256" key="9">
    <source>
        <dbReference type="ARBA" id="ARBA00023242"/>
    </source>
</evidence>
<dbReference type="InterPro" id="IPR036322">
    <property type="entry name" value="WD40_repeat_dom_sf"/>
</dbReference>
<dbReference type="Pfam" id="PF00400">
    <property type="entry name" value="WD40"/>
    <property type="match status" value="4"/>
</dbReference>
<comment type="similarity">
    <text evidence="2">Belongs to the WD repeat SEC13 family.</text>
</comment>
<keyword evidence="9" id="KW-0539">Nucleus</keyword>
<evidence type="ECO:0000256" key="2">
    <source>
        <dbReference type="ARBA" id="ARBA00010102"/>
    </source>
</evidence>
<dbReference type="InterPro" id="IPR001680">
    <property type="entry name" value="WD40_rpt"/>
</dbReference>
<gene>
    <name evidence="11" type="primary">SEH1</name>
    <name evidence="11" type="ORF">HK100_004073</name>
</gene>
<sequence length="427" mass="45858">MTWVPICSNNYLSGFRETEMMRHRTFVPEHGDLVHDLAYDYYGTRLATCSSDQKIKVWELTTDGPGGGETWTLSDQWKAHDYSIVGVSFGGGGGTGLRLLASASLDRSVKVWEEQDHETAGRRWKLRATLATASGVLGVSFAPAPASASASASVAAQSPGLRLAAAAQDGVVRVFECPDPAAPSVWVLQQELPPLVPPKQPHALALALPFAWCPNPRAPSSTLLVAASHYSPSALPLNNNNNNNNFAAVVRIYSLNQVSNQWLPVEYLPDTDPDLDSSSNNNSKSNKNNFNTAHNDAILDVAWAPNMGRSYELVATASRDGNVRIWKLTWSSPSATKVSSATPSPHNDRPSLTVAAPSAPAIAITTTGKWLVQLVACFADHGGPVARVEWNLIGTVLASCGAQDGKVRLWKYSYADSWTSAGILNPE</sequence>
<dbReference type="InterPro" id="IPR037363">
    <property type="entry name" value="Sec13/Seh1_fam"/>
</dbReference>
<feature type="repeat" description="WD" evidence="10">
    <location>
        <begin position="27"/>
        <end position="62"/>
    </location>
</feature>
<keyword evidence="7" id="KW-0653">Protein transport</keyword>
<dbReference type="GO" id="GO:0034198">
    <property type="term" value="P:cellular response to amino acid starvation"/>
    <property type="evidence" value="ECO:0007669"/>
    <property type="project" value="TreeGrafter"/>
</dbReference>
<evidence type="ECO:0000313" key="12">
    <source>
        <dbReference type="Proteomes" id="UP001211907"/>
    </source>
</evidence>
<keyword evidence="5" id="KW-0677">Repeat</keyword>
<dbReference type="Gene3D" id="2.130.10.10">
    <property type="entry name" value="YVTN repeat-like/Quinoprotein amine dehydrogenase"/>
    <property type="match status" value="1"/>
</dbReference>
<name>A0AAD5SVX3_9FUNG</name>
<proteinExistence type="inferred from homology"/>
<reference evidence="11" key="1">
    <citation type="submission" date="2020-05" db="EMBL/GenBank/DDBJ databases">
        <title>Phylogenomic resolution of chytrid fungi.</title>
        <authorList>
            <person name="Stajich J.E."/>
            <person name="Amses K."/>
            <person name="Simmons R."/>
            <person name="Seto K."/>
            <person name="Myers J."/>
            <person name="Bonds A."/>
            <person name="Quandt C.A."/>
            <person name="Barry K."/>
            <person name="Liu P."/>
            <person name="Grigoriev I."/>
            <person name="Longcore J.E."/>
            <person name="James T.Y."/>
        </authorList>
    </citation>
    <scope>NUCLEOTIDE SEQUENCE</scope>
    <source>
        <strain evidence="11">JEL0513</strain>
    </source>
</reference>
<feature type="repeat" description="WD" evidence="10">
    <location>
        <begin position="291"/>
        <end position="336"/>
    </location>
</feature>
<evidence type="ECO:0000256" key="1">
    <source>
        <dbReference type="ARBA" id="ARBA00004567"/>
    </source>
</evidence>
<dbReference type="GO" id="GO:1904263">
    <property type="term" value="P:positive regulation of TORC1 signaling"/>
    <property type="evidence" value="ECO:0007669"/>
    <property type="project" value="TreeGrafter"/>
</dbReference>
<dbReference type="InterPro" id="IPR020472">
    <property type="entry name" value="WD40_PAC1"/>
</dbReference>
<keyword evidence="6" id="KW-0509">mRNA transport</keyword>
<dbReference type="PRINTS" id="PR00320">
    <property type="entry name" value="GPROTEINBRPT"/>
</dbReference>
<dbReference type="Proteomes" id="UP001211907">
    <property type="component" value="Unassembled WGS sequence"/>
</dbReference>
<evidence type="ECO:0000256" key="3">
    <source>
        <dbReference type="ARBA" id="ARBA00022448"/>
    </source>
</evidence>
<evidence type="ECO:0000256" key="5">
    <source>
        <dbReference type="ARBA" id="ARBA00022737"/>
    </source>
</evidence>
<dbReference type="GO" id="GO:0031080">
    <property type="term" value="C:nuclear pore outer ring"/>
    <property type="evidence" value="ECO:0007669"/>
    <property type="project" value="TreeGrafter"/>
</dbReference>
<comment type="subcellular location">
    <subcellularLocation>
        <location evidence="1">Nucleus</location>
        <location evidence="1">Nuclear pore complex</location>
    </subcellularLocation>
</comment>
<dbReference type="GO" id="GO:0015031">
    <property type="term" value="P:protein transport"/>
    <property type="evidence" value="ECO:0007669"/>
    <property type="project" value="UniProtKB-KW"/>
</dbReference>
<dbReference type="PROSITE" id="PS50294">
    <property type="entry name" value="WD_REPEATS_REGION"/>
    <property type="match status" value="2"/>
</dbReference>
<dbReference type="InterPro" id="IPR015943">
    <property type="entry name" value="WD40/YVTN_repeat-like_dom_sf"/>
</dbReference>
<evidence type="ECO:0000256" key="7">
    <source>
        <dbReference type="ARBA" id="ARBA00022927"/>
    </source>
</evidence>
<evidence type="ECO:0000256" key="4">
    <source>
        <dbReference type="ARBA" id="ARBA00022574"/>
    </source>
</evidence>
<dbReference type="GO" id="GO:0035859">
    <property type="term" value="C:Seh1-associated complex"/>
    <property type="evidence" value="ECO:0007669"/>
    <property type="project" value="TreeGrafter"/>
</dbReference>
<dbReference type="GO" id="GO:0051028">
    <property type="term" value="P:mRNA transport"/>
    <property type="evidence" value="ECO:0007669"/>
    <property type="project" value="UniProtKB-KW"/>
</dbReference>
<dbReference type="EMBL" id="JADGJH010002061">
    <property type="protein sequence ID" value="KAJ3104372.1"/>
    <property type="molecule type" value="Genomic_DNA"/>
</dbReference>
<evidence type="ECO:0000256" key="8">
    <source>
        <dbReference type="ARBA" id="ARBA00023132"/>
    </source>
</evidence>
<accession>A0AAD5SVX3</accession>
<dbReference type="PANTHER" id="PTHR11024">
    <property type="entry name" value="NUCLEAR PORE COMPLEX PROTEIN SEC13 / SEH1 FAMILY MEMBER"/>
    <property type="match status" value="1"/>
</dbReference>
<dbReference type="PANTHER" id="PTHR11024:SF3">
    <property type="entry name" value="NUCLEOPORIN SEH1"/>
    <property type="match status" value="1"/>
</dbReference>
<dbReference type="PROSITE" id="PS50082">
    <property type="entry name" value="WD_REPEATS_2"/>
    <property type="match status" value="2"/>
</dbReference>
<evidence type="ECO:0000313" key="11">
    <source>
        <dbReference type="EMBL" id="KAJ3104372.1"/>
    </source>
</evidence>
<dbReference type="GO" id="GO:0016787">
    <property type="term" value="F:hydrolase activity"/>
    <property type="evidence" value="ECO:0007669"/>
    <property type="project" value="UniProtKB-KW"/>
</dbReference>
<dbReference type="SMART" id="SM00320">
    <property type="entry name" value="WD40"/>
    <property type="match status" value="5"/>
</dbReference>
<keyword evidence="3" id="KW-0813">Transport</keyword>
<keyword evidence="8" id="KW-0811">Translocation</keyword>
<evidence type="ECO:0000256" key="10">
    <source>
        <dbReference type="PROSITE-ProRule" id="PRU00221"/>
    </source>
</evidence>
<dbReference type="PROSITE" id="PS00678">
    <property type="entry name" value="WD_REPEATS_1"/>
    <property type="match status" value="1"/>
</dbReference>
<keyword evidence="12" id="KW-1185">Reference proteome</keyword>
<protein>
    <submittedName>
        <fullName evidence="11">Epoxide hydrolase, soluble (SEH)</fullName>
    </submittedName>
</protein>
<dbReference type="GO" id="GO:0005198">
    <property type="term" value="F:structural molecule activity"/>
    <property type="evidence" value="ECO:0007669"/>
    <property type="project" value="InterPro"/>
</dbReference>
<dbReference type="InterPro" id="IPR019775">
    <property type="entry name" value="WD40_repeat_CS"/>
</dbReference>
<dbReference type="AlphaFoldDB" id="A0AAD5SVX3"/>
<evidence type="ECO:0000256" key="6">
    <source>
        <dbReference type="ARBA" id="ARBA00022816"/>
    </source>
</evidence>
<organism evidence="11 12">
    <name type="scientific">Physocladia obscura</name>
    <dbReference type="NCBI Taxonomy" id="109957"/>
    <lineage>
        <taxon>Eukaryota</taxon>
        <taxon>Fungi</taxon>
        <taxon>Fungi incertae sedis</taxon>
        <taxon>Chytridiomycota</taxon>
        <taxon>Chytridiomycota incertae sedis</taxon>
        <taxon>Chytridiomycetes</taxon>
        <taxon>Chytridiales</taxon>
        <taxon>Chytriomycetaceae</taxon>
        <taxon>Physocladia</taxon>
    </lineage>
</organism>